<evidence type="ECO:0000256" key="4">
    <source>
        <dbReference type="ARBA" id="ARBA00022679"/>
    </source>
</evidence>
<dbReference type="EC" id="2.4.1.227" evidence="10"/>
<keyword evidence="8 10" id="KW-0131">Cell cycle</keyword>
<dbReference type="GO" id="GO:0005975">
    <property type="term" value="P:carbohydrate metabolic process"/>
    <property type="evidence" value="ECO:0007669"/>
    <property type="project" value="InterPro"/>
</dbReference>
<organism evidence="13 14">
    <name type="scientific">Rubrobacter tropicus</name>
    <dbReference type="NCBI Taxonomy" id="2653851"/>
    <lineage>
        <taxon>Bacteria</taxon>
        <taxon>Bacillati</taxon>
        <taxon>Actinomycetota</taxon>
        <taxon>Rubrobacteria</taxon>
        <taxon>Rubrobacterales</taxon>
        <taxon>Rubrobacteraceae</taxon>
        <taxon>Rubrobacter</taxon>
    </lineage>
</organism>
<dbReference type="GO" id="GO:0071555">
    <property type="term" value="P:cell wall organization"/>
    <property type="evidence" value="ECO:0007669"/>
    <property type="project" value="UniProtKB-KW"/>
</dbReference>
<dbReference type="GO" id="GO:0050511">
    <property type="term" value="F:undecaprenyldiphospho-muramoylpentapeptide beta-N-acetylglucosaminyltransferase activity"/>
    <property type="evidence" value="ECO:0007669"/>
    <property type="project" value="UniProtKB-UniRule"/>
</dbReference>
<evidence type="ECO:0000256" key="3">
    <source>
        <dbReference type="ARBA" id="ARBA00022676"/>
    </source>
</evidence>
<feature type="binding site" evidence="10">
    <location>
        <position position="174"/>
    </location>
    <ligand>
        <name>UDP-N-acetyl-alpha-D-glucosamine</name>
        <dbReference type="ChEBI" id="CHEBI:57705"/>
    </ligand>
</feature>
<feature type="binding site" evidence="10">
    <location>
        <position position="202"/>
    </location>
    <ligand>
        <name>UDP-N-acetyl-alpha-D-glucosamine</name>
        <dbReference type="ChEBI" id="CHEBI:57705"/>
    </ligand>
</feature>
<feature type="binding site" evidence="10">
    <location>
        <position position="135"/>
    </location>
    <ligand>
        <name>UDP-N-acetyl-alpha-D-glucosamine</name>
        <dbReference type="ChEBI" id="CHEBI:57705"/>
    </ligand>
</feature>
<evidence type="ECO:0000259" key="11">
    <source>
        <dbReference type="Pfam" id="PF03033"/>
    </source>
</evidence>
<evidence type="ECO:0000313" key="14">
    <source>
        <dbReference type="Proteomes" id="UP000501452"/>
    </source>
</evidence>
<comment type="subcellular location">
    <subcellularLocation>
        <location evidence="10">Cell membrane</location>
        <topology evidence="10">Peripheral membrane protein</topology>
        <orientation evidence="10">Cytoplasmic side</orientation>
    </subcellularLocation>
</comment>
<evidence type="ECO:0000256" key="9">
    <source>
        <dbReference type="ARBA" id="ARBA00023316"/>
    </source>
</evidence>
<dbReference type="RefSeq" id="WP_228282419.1">
    <property type="nucleotide sequence ID" value="NZ_CP045119.1"/>
</dbReference>
<dbReference type="PANTHER" id="PTHR21015">
    <property type="entry name" value="UDP-N-ACETYLGLUCOSAMINE--N-ACETYLMURAMYL-(PENTAPEPTIDE) PYROPHOSPHORYL-UNDECAPRENOL N-ACETYLGLUCOSAMINE TRANSFERASE 1"/>
    <property type="match status" value="1"/>
</dbReference>
<dbReference type="GO" id="GO:0005886">
    <property type="term" value="C:plasma membrane"/>
    <property type="evidence" value="ECO:0007669"/>
    <property type="project" value="UniProtKB-SubCell"/>
</dbReference>
<dbReference type="Gene3D" id="3.40.50.2000">
    <property type="entry name" value="Glycogen Phosphorylase B"/>
    <property type="match status" value="2"/>
</dbReference>
<dbReference type="PANTHER" id="PTHR21015:SF22">
    <property type="entry name" value="GLYCOSYLTRANSFERASE"/>
    <property type="match status" value="1"/>
</dbReference>
<dbReference type="GO" id="GO:0008360">
    <property type="term" value="P:regulation of cell shape"/>
    <property type="evidence" value="ECO:0007669"/>
    <property type="project" value="UniProtKB-KW"/>
</dbReference>
<dbReference type="InterPro" id="IPR007235">
    <property type="entry name" value="Glyco_trans_28_C"/>
</dbReference>
<dbReference type="KEGG" id="rub:GBA63_10755"/>
<keyword evidence="2 10" id="KW-0132">Cell division</keyword>
<feature type="binding site" evidence="10">
    <location>
        <begin position="24"/>
        <end position="26"/>
    </location>
    <ligand>
        <name>UDP-N-acetyl-alpha-D-glucosamine</name>
        <dbReference type="ChEBI" id="CHEBI:57705"/>
    </ligand>
</feature>
<dbReference type="GO" id="GO:0009252">
    <property type="term" value="P:peptidoglycan biosynthetic process"/>
    <property type="evidence" value="ECO:0007669"/>
    <property type="project" value="UniProtKB-UniRule"/>
</dbReference>
<dbReference type="UniPathway" id="UPA00219"/>
<evidence type="ECO:0000256" key="6">
    <source>
        <dbReference type="ARBA" id="ARBA00022984"/>
    </source>
</evidence>
<dbReference type="AlphaFoldDB" id="A0A6G8Q9C8"/>
<keyword evidence="4 10" id="KW-0808">Transferase</keyword>
<name>A0A6G8Q9C8_9ACTN</name>
<comment type="similarity">
    <text evidence="10">Belongs to the glycosyltransferase 28 family. MurG subfamily.</text>
</comment>
<keyword evidence="3 10" id="KW-0328">Glycosyltransferase</keyword>
<dbReference type="InterPro" id="IPR006009">
    <property type="entry name" value="GlcNAc_MurG"/>
</dbReference>
<dbReference type="GO" id="GO:0051301">
    <property type="term" value="P:cell division"/>
    <property type="evidence" value="ECO:0007669"/>
    <property type="project" value="UniProtKB-KW"/>
</dbReference>
<protein>
    <recommendedName>
        <fullName evidence="10">UDP-N-acetylglucosamine--N-acetylmuramyl-(pentapeptide) pyrophosphoryl-undecaprenol N-acetylglucosamine transferase</fullName>
        <ecNumber evidence="10">2.4.1.227</ecNumber>
    </recommendedName>
    <alternativeName>
        <fullName evidence="10">Undecaprenyl-PP-MurNAc-pentapeptide-UDPGlcNAc GlcNAc transferase</fullName>
    </alternativeName>
</protein>
<evidence type="ECO:0000256" key="5">
    <source>
        <dbReference type="ARBA" id="ARBA00022960"/>
    </source>
</evidence>
<evidence type="ECO:0000256" key="7">
    <source>
        <dbReference type="ARBA" id="ARBA00023136"/>
    </source>
</evidence>
<dbReference type="SUPFAM" id="SSF53756">
    <property type="entry name" value="UDP-Glycosyltransferase/glycogen phosphorylase"/>
    <property type="match status" value="1"/>
</dbReference>
<evidence type="ECO:0000256" key="2">
    <source>
        <dbReference type="ARBA" id="ARBA00022618"/>
    </source>
</evidence>
<feature type="domain" description="Glycosyltransferase family 28 N-terminal" evidence="11">
    <location>
        <begin position="17"/>
        <end position="149"/>
    </location>
</feature>
<reference evidence="13 14" key="1">
    <citation type="submission" date="2019-10" db="EMBL/GenBank/DDBJ databases">
        <title>Rubrobacter sp nov SCSIO 52090 isolated from a deep-sea sediment in the South China Sea.</title>
        <authorList>
            <person name="Chen R.W."/>
        </authorList>
    </citation>
    <scope>NUCLEOTIDE SEQUENCE [LARGE SCALE GENOMIC DNA]</scope>
    <source>
        <strain evidence="13 14">SCSIO 52909</strain>
    </source>
</reference>
<evidence type="ECO:0000313" key="13">
    <source>
        <dbReference type="EMBL" id="QIN83076.1"/>
    </source>
</evidence>
<dbReference type="Pfam" id="PF03033">
    <property type="entry name" value="Glyco_transf_28"/>
    <property type="match status" value="1"/>
</dbReference>
<keyword evidence="9 10" id="KW-0961">Cell wall biogenesis/degradation</keyword>
<gene>
    <name evidence="10" type="primary">murG</name>
    <name evidence="13" type="ORF">GBA63_10755</name>
</gene>
<feature type="domain" description="Glycosyl transferase family 28 C-terminal" evidence="12">
    <location>
        <begin position="195"/>
        <end position="336"/>
    </location>
</feature>
<dbReference type="InterPro" id="IPR004276">
    <property type="entry name" value="GlycoTrans_28_N"/>
</dbReference>
<comment type="catalytic activity">
    <reaction evidence="10">
        <text>di-trans,octa-cis-undecaprenyl diphospho-N-acetyl-alpha-D-muramoyl-L-alanyl-D-glutamyl-meso-2,6-diaminopimeloyl-D-alanyl-D-alanine + UDP-N-acetyl-alpha-D-glucosamine = di-trans,octa-cis-undecaprenyl diphospho-[N-acetyl-alpha-D-glucosaminyl-(1-&gt;4)]-N-acetyl-alpha-D-muramoyl-L-alanyl-D-glutamyl-meso-2,6-diaminopimeloyl-D-alanyl-D-alanine + UDP + H(+)</text>
        <dbReference type="Rhea" id="RHEA:31227"/>
        <dbReference type="ChEBI" id="CHEBI:15378"/>
        <dbReference type="ChEBI" id="CHEBI:57705"/>
        <dbReference type="ChEBI" id="CHEBI:58223"/>
        <dbReference type="ChEBI" id="CHEBI:61387"/>
        <dbReference type="ChEBI" id="CHEBI:61388"/>
        <dbReference type="EC" id="2.4.1.227"/>
    </reaction>
</comment>
<dbReference type="HAMAP" id="MF_00033">
    <property type="entry name" value="MurG"/>
    <property type="match status" value="1"/>
</dbReference>
<keyword evidence="5 10" id="KW-0133">Cell shape</keyword>
<dbReference type="Proteomes" id="UP000501452">
    <property type="component" value="Chromosome"/>
</dbReference>
<evidence type="ECO:0000259" key="12">
    <source>
        <dbReference type="Pfam" id="PF04101"/>
    </source>
</evidence>
<accession>A0A6G8Q9C8</accession>
<comment type="caution">
    <text evidence="10">Lacks conserved residue(s) required for the propagation of feature annotation.</text>
</comment>
<evidence type="ECO:0000256" key="10">
    <source>
        <dbReference type="HAMAP-Rule" id="MF_00033"/>
    </source>
</evidence>
<keyword evidence="6 10" id="KW-0573">Peptidoglycan synthesis</keyword>
<dbReference type="Pfam" id="PF04101">
    <property type="entry name" value="Glyco_tran_28_C"/>
    <property type="match status" value="1"/>
</dbReference>
<dbReference type="EMBL" id="CP045119">
    <property type="protein sequence ID" value="QIN83076.1"/>
    <property type="molecule type" value="Genomic_DNA"/>
</dbReference>
<evidence type="ECO:0000256" key="8">
    <source>
        <dbReference type="ARBA" id="ARBA00023306"/>
    </source>
</evidence>
<comment type="function">
    <text evidence="10">Cell wall formation. Catalyzes the transfer of a GlcNAc subunit on undecaprenyl-pyrophosphoryl-MurNAc-pentapeptide (lipid intermediate I) to form undecaprenyl-pyrophosphoryl-MurNAc-(pentapeptide)GlcNAc (lipid intermediate II).</text>
</comment>
<dbReference type="CDD" id="cd03785">
    <property type="entry name" value="GT28_MurG"/>
    <property type="match status" value="1"/>
</dbReference>
<keyword evidence="14" id="KW-1185">Reference proteome</keyword>
<evidence type="ECO:0000256" key="1">
    <source>
        <dbReference type="ARBA" id="ARBA00022475"/>
    </source>
</evidence>
<comment type="pathway">
    <text evidence="10">Cell wall biogenesis; peptidoglycan biosynthesis.</text>
</comment>
<sequence>MNEPERSNQSPNPAPRILIAGGGTGGHAIPALCVASSLRSMNANVEFVGSVSGIESTLVPKADFPLHALPLTGLAGNPIARARAATLFLKAIRSCKRIIQRFGPGAVLGVGGYASAPAVVAARTLGVPTLLHEQNSVPGRVNRLAGRLTRETLVTFPAALEHLPGAVRVGMPTRPEFFGVSREKALEDLGLEPPVVVVFGGSGGALKLNLAAAGAFAGTTPYTVVQVSGRRDFARLSTQNPRHRILEYVDDIWRYLAAADLVVSRAGAGSLFDIAAVGRAAILVPFPFATGGHQLHNARYFTERGAAELMMDDEVTVESLRRRVERLLDDDEGREELEGRMAALATPDASDGVARRLLAVAGEEKN</sequence>
<proteinExistence type="inferred from homology"/>
<keyword evidence="1 10" id="KW-1003">Cell membrane</keyword>
<feature type="binding site" evidence="10">
    <location>
        <position position="294"/>
    </location>
    <ligand>
        <name>UDP-N-acetyl-alpha-D-glucosamine</name>
        <dbReference type="ChEBI" id="CHEBI:57705"/>
    </ligand>
</feature>
<keyword evidence="7 10" id="KW-0472">Membrane</keyword>